<accession>A0A6G9CLG4</accession>
<dbReference type="Proteomes" id="UP000502345">
    <property type="component" value="Chromosome"/>
</dbReference>
<dbReference type="SUPFAM" id="SSF111069">
    <property type="entry name" value="Hypothetical protein yfbM"/>
    <property type="match status" value="1"/>
</dbReference>
<evidence type="ECO:0000313" key="2">
    <source>
        <dbReference type="Proteomes" id="UP000502345"/>
    </source>
</evidence>
<dbReference type="Pfam" id="PF08974">
    <property type="entry name" value="DUF1877"/>
    <property type="match status" value="1"/>
</dbReference>
<reference evidence="1 2" key="1">
    <citation type="submission" date="2020-03" db="EMBL/GenBank/DDBJ databases">
        <title>Screen low temperature-resistant strains for efficient degradation of petroleum hydrocarbons under the low temperature.</title>
        <authorList>
            <person name="Wang Y."/>
            <person name="Chen J."/>
        </authorList>
    </citation>
    <scope>NUCLEOTIDE SEQUENCE [LARGE SCALE GENOMIC DNA]</scope>
    <source>
        <strain evidence="1 2">KB1</strain>
    </source>
</reference>
<name>A0A6G9CLG4_RHOER</name>
<protein>
    <recommendedName>
        <fullName evidence="3">DUF1877 family protein</fullName>
    </recommendedName>
</protein>
<gene>
    <name evidence="1" type="ORF">G9444_0292</name>
</gene>
<evidence type="ECO:0008006" key="3">
    <source>
        <dbReference type="Google" id="ProtNLM"/>
    </source>
</evidence>
<dbReference type="Gene3D" id="3.40.1760.10">
    <property type="entry name" value="YfbM-like super family"/>
    <property type="match status" value="1"/>
</dbReference>
<dbReference type="RefSeq" id="WP_019746449.1">
    <property type="nucleotide sequence ID" value="NZ_CP050124.1"/>
</dbReference>
<sequence length="164" mass="18474">MELGVHFALSDSVAAELLDARGDDDKLGAVVEDIEETGRSEFSCDTDKAWDPILCALSSTGYERVSENWPAYGVILGDEDLNTDTDDQLVTYLAPDRVAEVSSYLAEITESEFGVRYDAMPLDDRNPEYGSDERGYAWGWLQEVADFFQRAARERRHVVFTVRF</sequence>
<proteinExistence type="predicted"/>
<dbReference type="EMBL" id="CP050124">
    <property type="protein sequence ID" value="QIP37536.1"/>
    <property type="molecule type" value="Genomic_DNA"/>
</dbReference>
<dbReference type="InterPro" id="IPR015068">
    <property type="entry name" value="DUF1877"/>
</dbReference>
<organism evidence="1 2">
    <name type="scientific">Rhodococcus erythropolis</name>
    <name type="common">Arthrobacter picolinophilus</name>
    <dbReference type="NCBI Taxonomy" id="1833"/>
    <lineage>
        <taxon>Bacteria</taxon>
        <taxon>Bacillati</taxon>
        <taxon>Actinomycetota</taxon>
        <taxon>Actinomycetes</taxon>
        <taxon>Mycobacteriales</taxon>
        <taxon>Nocardiaceae</taxon>
        <taxon>Rhodococcus</taxon>
        <taxon>Rhodococcus erythropolis group</taxon>
    </lineage>
</organism>
<dbReference type="InterPro" id="IPR035944">
    <property type="entry name" value="YfbM-like_sf"/>
</dbReference>
<dbReference type="AlphaFoldDB" id="A0A6G9CLG4"/>
<evidence type="ECO:0000313" key="1">
    <source>
        <dbReference type="EMBL" id="QIP37536.1"/>
    </source>
</evidence>